<dbReference type="EMBL" id="CAJVPU010000359">
    <property type="protein sequence ID" value="CAG8448018.1"/>
    <property type="molecule type" value="Genomic_DNA"/>
</dbReference>
<accession>A0ACA9K3U6</accession>
<proteinExistence type="predicted"/>
<dbReference type="Proteomes" id="UP000789702">
    <property type="component" value="Unassembled WGS sequence"/>
</dbReference>
<organism evidence="1 2">
    <name type="scientific">Dentiscutata heterogama</name>
    <dbReference type="NCBI Taxonomy" id="1316150"/>
    <lineage>
        <taxon>Eukaryota</taxon>
        <taxon>Fungi</taxon>
        <taxon>Fungi incertae sedis</taxon>
        <taxon>Mucoromycota</taxon>
        <taxon>Glomeromycotina</taxon>
        <taxon>Glomeromycetes</taxon>
        <taxon>Diversisporales</taxon>
        <taxon>Gigasporaceae</taxon>
        <taxon>Dentiscutata</taxon>
    </lineage>
</organism>
<reference evidence="1" key="1">
    <citation type="submission" date="2021-06" db="EMBL/GenBank/DDBJ databases">
        <authorList>
            <person name="Kallberg Y."/>
            <person name="Tangrot J."/>
            <person name="Rosling A."/>
        </authorList>
    </citation>
    <scope>NUCLEOTIDE SEQUENCE</scope>
    <source>
        <strain evidence="1">IL203A</strain>
    </source>
</reference>
<evidence type="ECO:0000313" key="2">
    <source>
        <dbReference type="Proteomes" id="UP000789702"/>
    </source>
</evidence>
<keyword evidence="2" id="KW-1185">Reference proteome</keyword>
<sequence length="164" mass="17158">MWQAEQFHTFATPGLAAVCASDFQCQVNPPPAPGDSNCWCCSGPVPQTSTIATPPATGKTTHGPPPTITTKSKRLSTTIPAKKPMNTHKPCKQDSDCPNGNTPPGSGVEHFFNGVCVLCYDSCLYASVCQTFASPSFAAVCTSDVQCEANPPPPGDSNCWCCSA</sequence>
<name>A0ACA9K3U6_9GLOM</name>
<evidence type="ECO:0000313" key="1">
    <source>
        <dbReference type="EMBL" id="CAG8448018.1"/>
    </source>
</evidence>
<comment type="caution">
    <text evidence="1">The sequence shown here is derived from an EMBL/GenBank/DDBJ whole genome shotgun (WGS) entry which is preliminary data.</text>
</comment>
<gene>
    <name evidence="1" type="ORF">DHETER_LOCUS682</name>
</gene>
<protein>
    <submittedName>
        <fullName evidence="1">9449_t:CDS:1</fullName>
    </submittedName>
</protein>